<gene>
    <name evidence="2" type="ORF">BOTCAL_0300g00070</name>
</gene>
<dbReference type="Pfam" id="PF25053">
    <property type="entry name" value="DUF7791"/>
    <property type="match status" value="1"/>
</dbReference>
<comment type="caution">
    <text evidence="2">The sequence shown here is derived from an EMBL/GenBank/DDBJ whole genome shotgun (WGS) entry which is preliminary data.</text>
</comment>
<dbReference type="PANTHER" id="PTHR10039:SF5">
    <property type="entry name" value="NACHT DOMAIN-CONTAINING PROTEIN"/>
    <property type="match status" value="1"/>
</dbReference>
<reference evidence="2 3" key="1">
    <citation type="submission" date="2017-11" db="EMBL/GenBank/DDBJ databases">
        <title>Comparative genomics of Botrytis spp.</title>
        <authorList>
            <person name="Valero-Jimenez C.A."/>
            <person name="Tapia P."/>
            <person name="Veloso J."/>
            <person name="Silva-Moreno E."/>
            <person name="Staats M."/>
            <person name="Valdes J.H."/>
            <person name="Van Kan J.A.L."/>
        </authorList>
    </citation>
    <scope>NUCLEOTIDE SEQUENCE [LARGE SCALE GENOMIC DNA]</scope>
    <source>
        <strain evidence="2 3">MUCL2830</strain>
    </source>
</reference>
<name>A0A4Y8CWS2_9HELO</name>
<sequence length="227" mass="26335">MGKIVSRADGVFLWLKLVLQEIIRGLTNRDTFQDLEERMEVVPQDLEELFSSMLDSIDSFYSKKAAMIFLIVRAAIMSKKNEKTLDTLSLTFALDYETHRIATVKFNLQELRNRNVEIGDHLKARCAGLLEIGRRYSPGFEYLGYRVLHLHRSVREYLERQDVHRRLSNQILEPDFEPYTPLVCSYVKEPKISEARRNILNQLSGLSLFMATVLHYAHEADIARSNA</sequence>
<organism evidence="2 3">
    <name type="scientific">Botryotinia calthae</name>
    <dbReference type="NCBI Taxonomy" id="38488"/>
    <lineage>
        <taxon>Eukaryota</taxon>
        <taxon>Fungi</taxon>
        <taxon>Dikarya</taxon>
        <taxon>Ascomycota</taxon>
        <taxon>Pezizomycotina</taxon>
        <taxon>Leotiomycetes</taxon>
        <taxon>Helotiales</taxon>
        <taxon>Sclerotiniaceae</taxon>
        <taxon>Botryotinia</taxon>
    </lineage>
</organism>
<feature type="domain" description="DUF7791" evidence="1">
    <location>
        <begin position="56"/>
        <end position="193"/>
    </location>
</feature>
<dbReference type="Proteomes" id="UP000297299">
    <property type="component" value="Unassembled WGS sequence"/>
</dbReference>
<proteinExistence type="predicted"/>
<protein>
    <recommendedName>
        <fullName evidence="1">DUF7791 domain-containing protein</fullName>
    </recommendedName>
</protein>
<dbReference type="STRING" id="38488.A0A4Y8CWS2"/>
<evidence type="ECO:0000313" key="3">
    <source>
        <dbReference type="Proteomes" id="UP000297299"/>
    </source>
</evidence>
<dbReference type="AlphaFoldDB" id="A0A4Y8CWS2"/>
<keyword evidence="3" id="KW-1185">Reference proteome</keyword>
<evidence type="ECO:0000259" key="1">
    <source>
        <dbReference type="Pfam" id="PF25053"/>
    </source>
</evidence>
<dbReference type="PANTHER" id="PTHR10039">
    <property type="entry name" value="AMELOGENIN"/>
    <property type="match status" value="1"/>
</dbReference>
<accession>A0A4Y8CWS2</accession>
<dbReference type="InterPro" id="IPR056693">
    <property type="entry name" value="DUF7791"/>
</dbReference>
<dbReference type="EMBL" id="PHWZ01000299">
    <property type="protein sequence ID" value="TEY47973.1"/>
    <property type="molecule type" value="Genomic_DNA"/>
</dbReference>
<evidence type="ECO:0000313" key="2">
    <source>
        <dbReference type="EMBL" id="TEY47973.1"/>
    </source>
</evidence>
<dbReference type="OrthoDB" id="443402at2759"/>